<gene>
    <name evidence="2" type="ORF">MPH_08413</name>
</gene>
<comment type="caution">
    <text evidence="2">The sequence shown here is derived from an EMBL/GenBank/DDBJ whole genome shotgun (WGS) entry which is preliminary data.</text>
</comment>
<organism evidence="2 3">
    <name type="scientific">Macrophomina phaseolina (strain MS6)</name>
    <name type="common">Charcoal rot fungus</name>
    <dbReference type="NCBI Taxonomy" id="1126212"/>
    <lineage>
        <taxon>Eukaryota</taxon>
        <taxon>Fungi</taxon>
        <taxon>Dikarya</taxon>
        <taxon>Ascomycota</taxon>
        <taxon>Pezizomycotina</taxon>
        <taxon>Dothideomycetes</taxon>
        <taxon>Dothideomycetes incertae sedis</taxon>
        <taxon>Botryosphaeriales</taxon>
        <taxon>Botryosphaeriaceae</taxon>
        <taxon>Macrophomina</taxon>
    </lineage>
</organism>
<name>K2RW63_MACPH</name>
<evidence type="ECO:0000313" key="3">
    <source>
        <dbReference type="Proteomes" id="UP000007129"/>
    </source>
</evidence>
<protein>
    <submittedName>
        <fullName evidence="2">Uncharacterized protein</fullName>
    </submittedName>
</protein>
<dbReference type="InParanoid" id="K2RW63"/>
<dbReference type="EMBL" id="AHHD01000348">
    <property type="protein sequence ID" value="EKG14424.1"/>
    <property type="molecule type" value="Genomic_DNA"/>
</dbReference>
<dbReference type="HOGENOM" id="CLU_1343489_0_0_1"/>
<evidence type="ECO:0000313" key="2">
    <source>
        <dbReference type="EMBL" id="EKG14424.1"/>
    </source>
</evidence>
<dbReference type="Proteomes" id="UP000007129">
    <property type="component" value="Unassembled WGS sequence"/>
</dbReference>
<evidence type="ECO:0000256" key="1">
    <source>
        <dbReference type="SAM" id="MobiDB-lite"/>
    </source>
</evidence>
<sequence>MNLKADCGDSCNPSTDPMEEVNQQSPGISPPPPGRVSVQAGFEKAENITSRHDSTPSETSGTGGWRSWLQKDVIAFFFLGLAVRSSPSFPPRSSGMIRLTRYTGSLTAYDCDDWSQRNVSRSDRCFWAVSDLCRRGNLFYSPYVPAPDTPRRANHRSPRRQCTLPGDFHLGVWYSRTSIRVSGGRLRLRIWTQRAACVRGLLRP</sequence>
<reference evidence="2 3" key="1">
    <citation type="journal article" date="2012" name="BMC Genomics">
        <title>Tools to kill: Genome of one of the most destructive plant pathogenic fungi Macrophomina phaseolina.</title>
        <authorList>
            <person name="Islam M.S."/>
            <person name="Haque M.S."/>
            <person name="Islam M.M."/>
            <person name="Emdad E.M."/>
            <person name="Halim A."/>
            <person name="Hossen Q.M.M."/>
            <person name="Hossain M.Z."/>
            <person name="Ahmed B."/>
            <person name="Rahim S."/>
            <person name="Rahman M.S."/>
            <person name="Alam M.M."/>
            <person name="Hou S."/>
            <person name="Wan X."/>
            <person name="Saito J.A."/>
            <person name="Alam M."/>
        </authorList>
    </citation>
    <scope>NUCLEOTIDE SEQUENCE [LARGE SCALE GENOMIC DNA]</scope>
    <source>
        <strain evidence="2 3">MS6</strain>
    </source>
</reference>
<dbReference type="AlphaFoldDB" id="K2RW63"/>
<proteinExistence type="predicted"/>
<accession>K2RW63</accession>
<dbReference type="VEuPathDB" id="FungiDB:MPH_08413"/>
<feature type="region of interest" description="Disordered" evidence="1">
    <location>
        <begin position="1"/>
        <end position="36"/>
    </location>
</feature>